<reference evidence="1" key="1">
    <citation type="submission" date="2019-08" db="EMBL/GenBank/DDBJ databases">
        <authorList>
            <person name="Kucharzyk K."/>
            <person name="Murdoch R.W."/>
            <person name="Higgins S."/>
            <person name="Loffler F."/>
        </authorList>
    </citation>
    <scope>NUCLEOTIDE SEQUENCE</scope>
</reference>
<dbReference type="AlphaFoldDB" id="A0A645JH72"/>
<proteinExistence type="predicted"/>
<comment type="caution">
    <text evidence="1">The sequence shown here is derived from an EMBL/GenBank/DDBJ whole genome shotgun (WGS) entry which is preliminary data.</text>
</comment>
<accession>A0A645JH72</accession>
<sequence length="60" mass="6936">MDDINKLLPTGRESSHGLSRYIDSFIQRKLGNNKLPSHKRRFISCNKKCRKAIFSNSEAK</sequence>
<protein>
    <submittedName>
        <fullName evidence="1">Uncharacterized protein</fullName>
    </submittedName>
</protein>
<evidence type="ECO:0000313" key="1">
    <source>
        <dbReference type="EMBL" id="MPN62961.1"/>
    </source>
</evidence>
<name>A0A645JH72_9ZZZZ</name>
<gene>
    <name evidence="1" type="ORF">SDC9_210714</name>
</gene>
<dbReference type="EMBL" id="VSSQ01141692">
    <property type="protein sequence ID" value="MPN62961.1"/>
    <property type="molecule type" value="Genomic_DNA"/>
</dbReference>
<organism evidence="1">
    <name type="scientific">bioreactor metagenome</name>
    <dbReference type="NCBI Taxonomy" id="1076179"/>
    <lineage>
        <taxon>unclassified sequences</taxon>
        <taxon>metagenomes</taxon>
        <taxon>ecological metagenomes</taxon>
    </lineage>
</organism>